<dbReference type="Proteomes" id="UP000887565">
    <property type="component" value="Unplaced"/>
</dbReference>
<keyword evidence="1" id="KW-1185">Reference proteome</keyword>
<protein>
    <submittedName>
        <fullName evidence="2">Uncharacterized protein</fullName>
    </submittedName>
</protein>
<organism evidence="1 2">
    <name type="scientific">Romanomermis culicivorax</name>
    <name type="common">Nematode worm</name>
    <dbReference type="NCBI Taxonomy" id="13658"/>
    <lineage>
        <taxon>Eukaryota</taxon>
        <taxon>Metazoa</taxon>
        <taxon>Ecdysozoa</taxon>
        <taxon>Nematoda</taxon>
        <taxon>Enoplea</taxon>
        <taxon>Dorylaimia</taxon>
        <taxon>Mermithida</taxon>
        <taxon>Mermithoidea</taxon>
        <taxon>Mermithidae</taxon>
        <taxon>Romanomermis</taxon>
    </lineage>
</organism>
<evidence type="ECO:0000313" key="2">
    <source>
        <dbReference type="WBParaSite" id="nRc.2.0.1.t10509-RA"/>
    </source>
</evidence>
<dbReference type="AlphaFoldDB" id="A0A915I8L7"/>
<dbReference type="WBParaSite" id="nRc.2.0.1.t10509-RA">
    <property type="protein sequence ID" value="nRc.2.0.1.t10509-RA"/>
    <property type="gene ID" value="nRc.2.0.1.g10509"/>
</dbReference>
<name>A0A915I8L7_ROMCU</name>
<evidence type="ECO:0000313" key="1">
    <source>
        <dbReference type="Proteomes" id="UP000887565"/>
    </source>
</evidence>
<accession>A0A915I8L7</accession>
<sequence>MDLEKNITQLREKLTLKLLSKFPNQLSEQQLMTVMIHRLTYDYVTVFQERTHLYLRDELILIEKINLLASAILASQETMDQYDPIWNEFRYCANLLEINFKKHCPVGKEMHIELSGYHKCLHLCEKMECHLFG</sequence>
<reference evidence="2" key="1">
    <citation type="submission" date="2022-11" db="UniProtKB">
        <authorList>
            <consortium name="WormBaseParasite"/>
        </authorList>
    </citation>
    <scope>IDENTIFICATION</scope>
</reference>
<proteinExistence type="predicted"/>